<dbReference type="CDD" id="cd09994">
    <property type="entry name" value="HDAC_AcuC_like"/>
    <property type="match status" value="1"/>
</dbReference>
<evidence type="ECO:0000256" key="6">
    <source>
        <dbReference type="ARBA" id="ARBA00022627"/>
    </source>
</evidence>
<evidence type="ECO:0000313" key="11">
    <source>
        <dbReference type="Proteomes" id="UP001174909"/>
    </source>
</evidence>
<dbReference type="InterPro" id="IPR023801">
    <property type="entry name" value="His_deacetylse_dom"/>
</dbReference>
<keyword evidence="5" id="KW-0678">Repressor</keyword>
<dbReference type="GO" id="GO:0141221">
    <property type="term" value="F:histone deacetylase activity, hydrolytic mechanism"/>
    <property type="evidence" value="ECO:0007669"/>
    <property type="project" value="UniProtKB-EC"/>
</dbReference>
<keyword evidence="8" id="KW-0156">Chromatin regulator</keyword>
<dbReference type="GO" id="GO:0045150">
    <property type="term" value="P:acetoin catabolic process"/>
    <property type="evidence" value="ECO:0007669"/>
    <property type="project" value="UniProtKB-KW"/>
</dbReference>
<dbReference type="PANTHER" id="PTHR10625">
    <property type="entry name" value="HISTONE DEACETYLASE HDAC1-RELATED"/>
    <property type="match status" value="1"/>
</dbReference>
<evidence type="ECO:0000256" key="7">
    <source>
        <dbReference type="ARBA" id="ARBA00022801"/>
    </source>
</evidence>
<dbReference type="EMBL" id="CASHTH010003100">
    <property type="protein sequence ID" value="CAI8040299.1"/>
    <property type="molecule type" value="Genomic_DNA"/>
</dbReference>
<dbReference type="InterPro" id="IPR003085">
    <property type="entry name" value="AcuC"/>
</dbReference>
<evidence type="ECO:0000256" key="3">
    <source>
        <dbReference type="ARBA" id="ARBA00012111"/>
    </source>
</evidence>
<reference evidence="10" key="1">
    <citation type="submission" date="2023-03" db="EMBL/GenBank/DDBJ databases">
        <authorList>
            <person name="Steffen K."/>
            <person name="Cardenas P."/>
        </authorList>
    </citation>
    <scope>NUCLEOTIDE SEQUENCE</scope>
</reference>
<evidence type="ECO:0000313" key="10">
    <source>
        <dbReference type="EMBL" id="CAI8040299.1"/>
    </source>
</evidence>
<dbReference type="InterPro" id="IPR000286">
    <property type="entry name" value="HDACs"/>
</dbReference>
<dbReference type="SUPFAM" id="SSF52768">
    <property type="entry name" value="Arginase/deacetylase"/>
    <property type="match status" value="1"/>
</dbReference>
<proteinExistence type="inferred from homology"/>
<evidence type="ECO:0000259" key="9">
    <source>
        <dbReference type="Pfam" id="PF00850"/>
    </source>
</evidence>
<dbReference type="AlphaFoldDB" id="A0AA35X148"/>
<protein>
    <recommendedName>
        <fullName evidence="4">Acetoin utilization protein AcuC</fullName>
        <ecNumber evidence="3">3.5.1.98</ecNumber>
    </recommendedName>
</protein>
<dbReference type="Gene3D" id="3.40.800.20">
    <property type="entry name" value="Histone deacetylase domain"/>
    <property type="match status" value="1"/>
</dbReference>
<sequence>MPRAAFVYDEQMSRHELRSDHPMRPVRLRYTYELLQGYGAFDSEDAVLVSPRSALEEEIGWLHTPEYIDAVKRLSAGEGTHEAHRFNFSLQGDNPYYRGMYEAAALSSGATLLAAEMVADGTVDAAFNISGGLHHAAARHASGFCVFNDPALAIHLFLRRGMRVVYIDVDAHHGDGVQEAFFDDDRVLTISVHESGRYLFPGSGFVEELGAGNARGYSVNLPLFPYTGDDVYLDSFRQIVPPLVRAFAADVLVTQLGIDSYHSDPLTHLQLTTMGFVEVVRELGALGVPWLAMGGGGYDLMAVARAWTLAYGEMLGVEWPDTLPRTFALEHGIGHLRDSGSPEVPSNLRLDIRRHAGETVAALKEQVFPVHGVAP</sequence>
<accession>A0AA35X148</accession>
<keyword evidence="7" id="KW-0378">Hydrolase</keyword>
<evidence type="ECO:0000256" key="4">
    <source>
        <dbReference type="ARBA" id="ARBA00020218"/>
    </source>
</evidence>
<evidence type="ECO:0000256" key="1">
    <source>
        <dbReference type="ARBA" id="ARBA00005101"/>
    </source>
</evidence>
<dbReference type="InterPro" id="IPR023696">
    <property type="entry name" value="Ureohydrolase_dom_sf"/>
</dbReference>
<evidence type="ECO:0000256" key="2">
    <source>
        <dbReference type="ARBA" id="ARBA00006457"/>
    </source>
</evidence>
<dbReference type="Proteomes" id="UP001174909">
    <property type="component" value="Unassembled WGS sequence"/>
</dbReference>
<comment type="pathway">
    <text evidence="1">Ketone degradation; acetoin degradation.</text>
</comment>
<organism evidence="10 11">
    <name type="scientific">Geodia barretti</name>
    <name type="common">Barrett's horny sponge</name>
    <dbReference type="NCBI Taxonomy" id="519541"/>
    <lineage>
        <taxon>Eukaryota</taxon>
        <taxon>Metazoa</taxon>
        <taxon>Porifera</taxon>
        <taxon>Demospongiae</taxon>
        <taxon>Heteroscleromorpha</taxon>
        <taxon>Tetractinellida</taxon>
        <taxon>Astrophorina</taxon>
        <taxon>Geodiidae</taxon>
        <taxon>Geodia</taxon>
    </lineage>
</organism>
<dbReference type="PRINTS" id="PR01270">
    <property type="entry name" value="HDASUPER"/>
</dbReference>
<comment type="similarity">
    <text evidence="2">Belongs to the histone deacetylase family. HD type 1 subfamily.</text>
</comment>
<dbReference type="PANTHER" id="PTHR10625:SF10">
    <property type="entry name" value="HISTONE DEACETYLASE HDAC1"/>
    <property type="match status" value="1"/>
</dbReference>
<name>A0AA35X148_GEOBA</name>
<evidence type="ECO:0000256" key="5">
    <source>
        <dbReference type="ARBA" id="ARBA00022491"/>
    </source>
</evidence>
<comment type="caution">
    <text evidence="10">The sequence shown here is derived from an EMBL/GenBank/DDBJ whole genome shotgun (WGS) entry which is preliminary data.</text>
</comment>
<dbReference type="InterPro" id="IPR037138">
    <property type="entry name" value="His_deacetylse_dom_sf"/>
</dbReference>
<dbReference type="InterPro" id="IPR003084">
    <property type="entry name" value="HDAC_I/II"/>
</dbReference>
<dbReference type="Pfam" id="PF00850">
    <property type="entry name" value="Hist_deacetyl"/>
    <property type="match status" value="1"/>
</dbReference>
<dbReference type="GO" id="GO:0000118">
    <property type="term" value="C:histone deacetylase complex"/>
    <property type="evidence" value="ECO:0007669"/>
    <property type="project" value="UniProtKB-ARBA"/>
</dbReference>
<keyword evidence="6" id="KW-0006">Acetoin catabolism</keyword>
<evidence type="ECO:0000256" key="8">
    <source>
        <dbReference type="ARBA" id="ARBA00022853"/>
    </source>
</evidence>
<gene>
    <name evidence="10" type="ORF">GBAR_LOCUS22464</name>
</gene>
<dbReference type="GO" id="GO:0040029">
    <property type="term" value="P:epigenetic regulation of gene expression"/>
    <property type="evidence" value="ECO:0007669"/>
    <property type="project" value="TreeGrafter"/>
</dbReference>
<keyword evidence="11" id="KW-1185">Reference proteome</keyword>
<dbReference type="PRINTS" id="PR01271">
    <property type="entry name" value="HISDACETLASE"/>
</dbReference>
<dbReference type="EC" id="3.5.1.98" evidence="3"/>
<feature type="domain" description="Histone deacetylase" evidence="9">
    <location>
        <begin position="21"/>
        <end position="310"/>
    </location>
</feature>